<feature type="chain" id="PRO_5036451508" description="Knottins-like domain-containing protein" evidence="6">
    <location>
        <begin position="29"/>
        <end position="84"/>
    </location>
</feature>
<evidence type="ECO:0000256" key="4">
    <source>
        <dbReference type="ARBA" id="ARBA00022577"/>
    </source>
</evidence>
<keyword evidence="3" id="KW-0929">Antimicrobial</keyword>
<keyword evidence="9" id="KW-1185">Reference proteome</keyword>
<keyword evidence="2" id="KW-0964">Secreted</keyword>
<organism evidence="8 9">
    <name type="scientific">Brassica carinata</name>
    <name type="common">Ethiopian mustard</name>
    <name type="synonym">Abyssinian cabbage</name>
    <dbReference type="NCBI Taxonomy" id="52824"/>
    <lineage>
        <taxon>Eukaryota</taxon>
        <taxon>Viridiplantae</taxon>
        <taxon>Streptophyta</taxon>
        <taxon>Embryophyta</taxon>
        <taxon>Tracheophyta</taxon>
        <taxon>Spermatophyta</taxon>
        <taxon>Magnoliopsida</taxon>
        <taxon>eudicotyledons</taxon>
        <taxon>Gunneridae</taxon>
        <taxon>Pentapetalae</taxon>
        <taxon>rosids</taxon>
        <taxon>malvids</taxon>
        <taxon>Brassicales</taxon>
        <taxon>Brassicaceae</taxon>
        <taxon>Brassiceae</taxon>
        <taxon>Brassica</taxon>
    </lineage>
</organism>
<accession>A0A8X7UNC4</accession>
<evidence type="ECO:0000313" key="8">
    <source>
        <dbReference type="EMBL" id="KAG2285032.1"/>
    </source>
</evidence>
<comment type="caution">
    <text evidence="8">The sequence shown here is derived from an EMBL/GenBank/DDBJ whole genome shotgun (WGS) entry which is preliminary data.</text>
</comment>
<dbReference type="GO" id="GO:0005576">
    <property type="term" value="C:extracellular region"/>
    <property type="evidence" value="ECO:0007669"/>
    <property type="project" value="UniProtKB-SubCell"/>
</dbReference>
<dbReference type="GO" id="GO:0050832">
    <property type="term" value="P:defense response to fungus"/>
    <property type="evidence" value="ECO:0007669"/>
    <property type="project" value="UniProtKB-KW"/>
</dbReference>
<feature type="signal peptide" evidence="6">
    <location>
        <begin position="1"/>
        <end position="28"/>
    </location>
</feature>
<name>A0A8X7UNC4_BRACI</name>
<dbReference type="InterPro" id="IPR036574">
    <property type="entry name" value="Scorpion_toxin-like_sf"/>
</dbReference>
<protein>
    <recommendedName>
        <fullName evidence="7">Knottins-like domain-containing protein</fullName>
    </recommendedName>
</protein>
<dbReference type="GO" id="GO:0031640">
    <property type="term" value="P:killing of cells of another organism"/>
    <property type="evidence" value="ECO:0007669"/>
    <property type="project" value="UniProtKB-KW"/>
</dbReference>
<reference evidence="8 9" key="1">
    <citation type="submission" date="2020-02" db="EMBL/GenBank/DDBJ databases">
        <authorList>
            <person name="Ma Q."/>
            <person name="Huang Y."/>
            <person name="Song X."/>
            <person name="Pei D."/>
        </authorList>
    </citation>
    <scope>NUCLEOTIDE SEQUENCE [LARGE SCALE GENOMIC DNA]</scope>
    <source>
        <strain evidence="8">Sxm20200214</strain>
        <tissue evidence="8">Leaf</tissue>
    </source>
</reference>
<evidence type="ECO:0000259" key="7">
    <source>
        <dbReference type="SMART" id="SM00505"/>
    </source>
</evidence>
<keyword evidence="4" id="KW-0295">Fungicide</keyword>
<evidence type="ECO:0000256" key="5">
    <source>
        <dbReference type="ARBA" id="ARBA00038027"/>
    </source>
</evidence>
<dbReference type="SUPFAM" id="SSF57095">
    <property type="entry name" value="Scorpion toxin-like"/>
    <property type="match status" value="1"/>
</dbReference>
<dbReference type="AlphaFoldDB" id="A0A8X7UNC4"/>
<keyword evidence="6" id="KW-0732">Signal</keyword>
<proteinExistence type="inferred from homology"/>
<dbReference type="Proteomes" id="UP000886595">
    <property type="component" value="Unassembled WGS sequence"/>
</dbReference>
<dbReference type="SMART" id="SM00505">
    <property type="entry name" value="Knot1"/>
    <property type="match status" value="1"/>
</dbReference>
<gene>
    <name evidence="8" type="ORF">Bca52824_044636</name>
</gene>
<evidence type="ECO:0000256" key="3">
    <source>
        <dbReference type="ARBA" id="ARBA00022529"/>
    </source>
</evidence>
<comment type="similarity">
    <text evidence="5">Belongs to the DEFL family. Protease inhibitor I18 (RTI/MTI-2) subfamily.</text>
</comment>
<evidence type="ECO:0000256" key="1">
    <source>
        <dbReference type="ARBA" id="ARBA00004613"/>
    </source>
</evidence>
<feature type="domain" description="Knottins-like" evidence="7">
    <location>
        <begin position="31"/>
        <end position="82"/>
    </location>
</feature>
<sequence>MKMKSVSIFLVLFVFFLVVLQSSEKIEAKFKCVEEYGGRTGTQCSTKFFPTLCRQNCRAMKGAKNGICIKKNKHTKCYCDFCKE</sequence>
<dbReference type="InterPro" id="IPR002061">
    <property type="entry name" value="Scorpion_toxinL/defensin"/>
</dbReference>
<evidence type="ECO:0000256" key="6">
    <source>
        <dbReference type="SAM" id="SignalP"/>
    </source>
</evidence>
<evidence type="ECO:0000256" key="2">
    <source>
        <dbReference type="ARBA" id="ARBA00022525"/>
    </source>
</evidence>
<dbReference type="OrthoDB" id="1064082at2759"/>
<dbReference type="GO" id="GO:0019871">
    <property type="term" value="F:sodium channel inhibitor activity"/>
    <property type="evidence" value="ECO:0007669"/>
    <property type="project" value="InterPro"/>
</dbReference>
<dbReference type="Pfam" id="PF00537">
    <property type="entry name" value="Toxin_3"/>
    <property type="match status" value="1"/>
</dbReference>
<dbReference type="EMBL" id="JAAMPC010000010">
    <property type="protein sequence ID" value="KAG2285032.1"/>
    <property type="molecule type" value="Genomic_DNA"/>
</dbReference>
<comment type="subcellular location">
    <subcellularLocation>
        <location evidence="1">Secreted</location>
    </subcellularLocation>
</comment>
<evidence type="ECO:0000313" key="9">
    <source>
        <dbReference type="Proteomes" id="UP000886595"/>
    </source>
</evidence>
<dbReference type="Gene3D" id="3.30.30.10">
    <property type="entry name" value="Knottin, scorpion toxin-like"/>
    <property type="match status" value="1"/>
</dbReference>
<dbReference type="InterPro" id="IPR003614">
    <property type="entry name" value="Knottins"/>
</dbReference>